<name>A0A4S8MVF9_DENBC</name>
<evidence type="ECO:0000313" key="2">
    <source>
        <dbReference type="Proteomes" id="UP000297245"/>
    </source>
</evidence>
<sequence length="262" mass="29350">MKLCVATGHFSDPVFLCLLKQIASVMNQYFSSNRLQLWTLFEPCLLYQSSHCLDPVFFCPPPLPLPGSHYTDPAFPAPLQQIRSAIVLTQCSSPLQQEVRDELLVASGHCSDSVFPCPLQQEDDALVLTQCSLPPPSDLGHFTDMVFCFHQSQAIVLTQCPCPFPQKAIVSTQFYPVMTVSHCSDPVLPLPPPTVTGHCSDPVFPYAFQQEEWQPCSLYFTVLSQTIITTFLVGQNWLLFRVYVSPQIDLKNLLLDEVMFSS</sequence>
<accession>A0A4S8MVF9</accession>
<protein>
    <submittedName>
        <fullName evidence="1">Uncharacterized protein</fullName>
    </submittedName>
</protein>
<organism evidence="1 2">
    <name type="scientific">Dendrothele bispora (strain CBS 962.96)</name>
    <dbReference type="NCBI Taxonomy" id="1314807"/>
    <lineage>
        <taxon>Eukaryota</taxon>
        <taxon>Fungi</taxon>
        <taxon>Dikarya</taxon>
        <taxon>Basidiomycota</taxon>
        <taxon>Agaricomycotina</taxon>
        <taxon>Agaricomycetes</taxon>
        <taxon>Agaricomycetidae</taxon>
        <taxon>Agaricales</taxon>
        <taxon>Agaricales incertae sedis</taxon>
        <taxon>Dendrothele</taxon>
    </lineage>
</organism>
<reference evidence="1 2" key="1">
    <citation type="journal article" date="2019" name="Nat. Ecol. Evol.">
        <title>Megaphylogeny resolves global patterns of mushroom evolution.</title>
        <authorList>
            <person name="Varga T."/>
            <person name="Krizsan K."/>
            <person name="Foldi C."/>
            <person name="Dima B."/>
            <person name="Sanchez-Garcia M."/>
            <person name="Sanchez-Ramirez S."/>
            <person name="Szollosi G.J."/>
            <person name="Szarkandi J.G."/>
            <person name="Papp V."/>
            <person name="Albert L."/>
            <person name="Andreopoulos W."/>
            <person name="Angelini C."/>
            <person name="Antonin V."/>
            <person name="Barry K.W."/>
            <person name="Bougher N.L."/>
            <person name="Buchanan P."/>
            <person name="Buyck B."/>
            <person name="Bense V."/>
            <person name="Catcheside P."/>
            <person name="Chovatia M."/>
            <person name="Cooper J."/>
            <person name="Damon W."/>
            <person name="Desjardin D."/>
            <person name="Finy P."/>
            <person name="Geml J."/>
            <person name="Haridas S."/>
            <person name="Hughes K."/>
            <person name="Justo A."/>
            <person name="Karasinski D."/>
            <person name="Kautmanova I."/>
            <person name="Kiss B."/>
            <person name="Kocsube S."/>
            <person name="Kotiranta H."/>
            <person name="LaButti K.M."/>
            <person name="Lechner B.E."/>
            <person name="Liimatainen K."/>
            <person name="Lipzen A."/>
            <person name="Lukacs Z."/>
            <person name="Mihaltcheva S."/>
            <person name="Morgado L.N."/>
            <person name="Niskanen T."/>
            <person name="Noordeloos M.E."/>
            <person name="Ohm R.A."/>
            <person name="Ortiz-Santana B."/>
            <person name="Ovrebo C."/>
            <person name="Racz N."/>
            <person name="Riley R."/>
            <person name="Savchenko A."/>
            <person name="Shiryaev A."/>
            <person name="Soop K."/>
            <person name="Spirin V."/>
            <person name="Szebenyi C."/>
            <person name="Tomsovsky M."/>
            <person name="Tulloss R.E."/>
            <person name="Uehling J."/>
            <person name="Grigoriev I.V."/>
            <person name="Vagvolgyi C."/>
            <person name="Papp T."/>
            <person name="Martin F.M."/>
            <person name="Miettinen O."/>
            <person name="Hibbett D.S."/>
            <person name="Nagy L.G."/>
        </authorList>
    </citation>
    <scope>NUCLEOTIDE SEQUENCE [LARGE SCALE GENOMIC DNA]</scope>
    <source>
        <strain evidence="1 2">CBS 962.96</strain>
    </source>
</reference>
<keyword evidence="2" id="KW-1185">Reference proteome</keyword>
<gene>
    <name evidence="1" type="ORF">K435DRAFT_788885</name>
</gene>
<dbReference type="EMBL" id="ML179039">
    <property type="protein sequence ID" value="THV07115.1"/>
    <property type="molecule type" value="Genomic_DNA"/>
</dbReference>
<proteinExistence type="predicted"/>
<evidence type="ECO:0000313" key="1">
    <source>
        <dbReference type="EMBL" id="THV07115.1"/>
    </source>
</evidence>
<dbReference type="AlphaFoldDB" id="A0A4S8MVF9"/>
<dbReference type="Proteomes" id="UP000297245">
    <property type="component" value="Unassembled WGS sequence"/>
</dbReference>